<evidence type="ECO:0000313" key="1">
    <source>
        <dbReference type="EMBL" id="RLG70394.1"/>
    </source>
</evidence>
<dbReference type="InterPro" id="IPR016195">
    <property type="entry name" value="Pol/histidinol_Pase-like"/>
</dbReference>
<dbReference type="GO" id="GO:0016740">
    <property type="term" value="F:transferase activity"/>
    <property type="evidence" value="ECO:0007669"/>
    <property type="project" value="UniProtKB-KW"/>
</dbReference>
<dbReference type="Proteomes" id="UP000278031">
    <property type="component" value="Unassembled WGS sequence"/>
</dbReference>
<organism evidence="1 2">
    <name type="scientific">Candidatus Iainarchaeum sp</name>
    <dbReference type="NCBI Taxonomy" id="3101447"/>
    <lineage>
        <taxon>Archaea</taxon>
        <taxon>Candidatus Iainarchaeota</taxon>
        <taxon>Candidatus Iainarchaeia</taxon>
        <taxon>Candidatus Iainarchaeales</taxon>
        <taxon>Candidatus Iainarchaeaceae</taxon>
        <taxon>Candidatus Iainarchaeum</taxon>
    </lineage>
</organism>
<dbReference type="CDD" id="cd19067">
    <property type="entry name" value="PfuEndoQ-like"/>
    <property type="match status" value="1"/>
</dbReference>
<dbReference type="SUPFAM" id="SSF89550">
    <property type="entry name" value="PHP domain-like"/>
    <property type="match status" value="1"/>
</dbReference>
<comment type="caution">
    <text evidence="1">The sequence shown here is derived from an EMBL/GenBank/DDBJ whole genome shotgun (WGS) entry which is preliminary data.</text>
</comment>
<protein>
    <submittedName>
        <fullName evidence="1">Phosphotransferase</fullName>
    </submittedName>
</protein>
<accession>A0A497JHA6</accession>
<sequence>MQYFDADLHFHGLYAGGVSKDMKIPIIAENAALKGLRLLATGDILNREWLKHVKESLVEEDKCLKEEKTDVNFILATEVECNARVHHLIYFPGYEAVEELREKLKKFGKLDGVGNGRPRLSLNAEKIAEYVLEVGAIIGPAHAFTPYFSAYAHFNSLEELYKERIEEIKFLELGLSADSMMADLISFNHKLVFLSNSDAHSPWPHRLGREFNRFLMKKGNFEELKNAILGRKERKLVFNAGLNPKEGKYHCTACNKCYRKYSLKDAVVRNWKCSCGGVIKRGVRDRILMLKDCNGNSKRQKYWHILPLAEIIQLVLKEKNVQSKKVQQKWFQLVNEFESEIKILLDMPIDEIAKIDETVAKGINAFRNEYVLYIPGGGGKYGEAILCFSKEEVESKKIELGEKLECADERQKTLLDFSSNIA</sequence>
<dbReference type="AlphaFoldDB" id="A0A497JHA6"/>
<dbReference type="PANTHER" id="PTHR40084:SF1">
    <property type="entry name" value="PHOSPHOTRANSFERASE"/>
    <property type="match status" value="1"/>
</dbReference>
<keyword evidence="1" id="KW-0808">Transferase</keyword>
<gene>
    <name evidence="1" type="ORF">DRO04_01945</name>
</gene>
<dbReference type="EMBL" id="QMWP01000064">
    <property type="protein sequence ID" value="RLG70394.1"/>
    <property type="molecule type" value="Genomic_DNA"/>
</dbReference>
<dbReference type="PANTHER" id="PTHR40084">
    <property type="entry name" value="PHOSPHOHYDROLASE, PHP FAMILY"/>
    <property type="match status" value="1"/>
</dbReference>
<proteinExistence type="predicted"/>
<evidence type="ECO:0000313" key="2">
    <source>
        <dbReference type="Proteomes" id="UP000278031"/>
    </source>
</evidence>
<name>A0A497JHA6_9ARCH</name>
<reference evidence="1 2" key="1">
    <citation type="submission" date="2018-06" db="EMBL/GenBank/DDBJ databases">
        <title>Extensive metabolic versatility and redundancy in microbially diverse, dynamic hydrothermal sediments.</title>
        <authorList>
            <person name="Dombrowski N."/>
            <person name="Teske A."/>
            <person name="Baker B.J."/>
        </authorList>
    </citation>
    <scope>NUCLEOTIDE SEQUENCE [LARGE SCALE GENOMIC DNA]</scope>
    <source>
        <strain evidence="1">B51_G17</strain>
    </source>
</reference>
<dbReference type="Gene3D" id="3.20.20.140">
    <property type="entry name" value="Metal-dependent hydrolases"/>
    <property type="match status" value="1"/>
</dbReference>